<gene>
    <name evidence="2" type="ORF">QMA01_05170</name>
</gene>
<feature type="transmembrane region" description="Helical" evidence="1">
    <location>
        <begin position="78"/>
        <end position="96"/>
    </location>
</feature>
<keyword evidence="3" id="KW-1185">Reference proteome</keyword>
<accession>A0ABT7ZHP5</accession>
<reference evidence="2 3" key="1">
    <citation type="submission" date="2023-03" db="EMBL/GenBank/DDBJ databases">
        <authorList>
            <person name="Uniacke-Lowe S."/>
            <person name="Ross P."/>
            <person name="Hill C."/>
        </authorList>
    </citation>
    <scope>NUCLEOTIDE SEQUENCE [LARGE SCALE GENOMIC DNA]</scope>
    <source>
        <strain evidence="2 3">APC 4016</strain>
    </source>
</reference>
<dbReference type="EMBL" id="JASDCQ010000001">
    <property type="protein sequence ID" value="MDN3426678.1"/>
    <property type="molecule type" value="Genomic_DNA"/>
</dbReference>
<feature type="transmembrane region" description="Helical" evidence="1">
    <location>
        <begin position="51"/>
        <end position="71"/>
    </location>
</feature>
<proteinExistence type="predicted"/>
<keyword evidence="1" id="KW-1133">Transmembrane helix</keyword>
<dbReference type="Proteomes" id="UP001225873">
    <property type="component" value="Unassembled WGS sequence"/>
</dbReference>
<sequence length="97" mass="11024">MNPYPKATPKPGPENPKVFSVRKVLNWYGVFLISGLLLSIFTHEIADTNGFLLFILIIGVLYFMMLNLYFISDFGRTMVVGMMGAIALFSLFMVFYL</sequence>
<keyword evidence="1" id="KW-0472">Membrane</keyword>
<evidence type="ECO:0000313" key="3">
    <source>
        <dbReference type="Proteomes" id="UP001225873"/>
    </source>
</evidence>
<keyword evidence="1" id="KW-0812">Transmembrane</keyword>
<organism evidence="2 3">
    <name type="scientific">Planococcus notacanthi</name>
    <dbReference type="NCBI Taxonomy" id="3035188"/>
    <lineage>
        <taxon>Bacteria</taxon>
        <taxon>Bacillati</taxon>
        <taxon>Bacillota</taxon>
        <taxon>Bacilli</taxon>
        <taxon>Bacillales</taxon>
        <taxon>Caryophanaceae</taxon>
        <taxon>Planococcus</taxon>
    </lineage>
</organism>
<name>A0ABT7ZHP5_9BACL</name>
<evidence type="ECO:0000313" key="2">
    <source>
        <dbReference type="EMBL" id="MDN3426678.1"/>
    </source>
</evidence>
<dbReference type="RefSeq" id="WP_290184911.1">
    <property type="nucleotide sequence ID" value="NZ_JASDCQ010000001.1"/>
</dbReference>
<feature type="transmembrane region" description="Helical" evidence="1">
    <location>
        <begin position="25"/>
        <end position="45"/>
    </location>
</feature>
<evidence type="ECO:0000256" key="1">
    <source>
        <dbReference type="SAM" id="Phobius"/>
    </source>
</evidence>
<comment type="caution">
    <text evidence="2">The sequence shown here is derived from an EMBL/GenBank/DDBJ whole genome shotgun (WGS) entry which is preliminary data.</text>
</comment>
<protein>
    <submittedName>
        <fullName evidence="2">Uncharacterized protein</fullName>
    </submittedName>
</protein>